<organism evidence="2 3">
    <name type="scientific">Methylococcus capsulatus</name>
    <dbReference type="NCBI Taxonomy" id="414"/>
    <lineage>
        <taxon>Bacteria</taxon>
        <taxon>Pseudomonadati</taxon>
        <taxon>Pseudomonadota</taxon>
        <taxon>Gammaproteobacteria</taxon>
        <taxon>Methylococcales</taxon>
        <taxon>Methylococcaceae</taxon>
        <taxon>Methylococcus</taxon>
    </lineage>
</organism>
<dbReference type="AlphaFoldDB" id="A0AA35UYP3"/>
<evidence type="ECO:0000256" key="1">
    <source>
        <dbReference type="SAM" id="MobiDB-lite"/>
    </source>
</evidence>
<proteinExistence type="predicted"/>
<name>A0AA35UYP3_METCP</name>
<accession>A0AA35UYP3</accession>
<dbReference type="Proteomes" id="UP001158598">
    <property type="component" value="Chromosome"/>
</dbReference>
<reference evidence="2" key="1">
    <citation type="submission" date="2023-03" db="EMBL/GenBank/DDBJ databases">
        <authorList>
            <person name="Pearce D."/>
        </authorList>
    </citation>
    <scope>NUCLEOTIDE SEQUENCE</scope>
    <source>
        <strain evidence="2">Mc</strain>
    </source>
</reference>
<feature type="region of interest" description="Disordered" evidence="1">
    <location>
        <begin position="1"/>
        <end position="37"/>
    </location>
</feature>
<evidence type="ECO:0000313" key="2">
    <source>
        <dbReference type="EMBL" id="CAI8774824.1"/>
    </source>
</evidence>
<gene>
    <name evidence="2" type="ORF">MCNOR_1089</name>
</gene>
<sequence length="92" mass="9986">MGENRDRRALGLGGLGHLRRQRDGGSRLGAANRGHTAHHAEDRLLGNLGIRRFQGIPCPSETSRPRWQIGPAAGLMRRRTFGLAAASPDPLD</sequence>
<protein>
    <submittedName>
        <fullName evidence="2">Uncharacterized protein</fullName>
    </submittedName>
</protein>
<dbReference type="EMBL" id="OX458332">
    <property type="protein sequence ID" value="CAI8774824.1"/>
    <property type="molecule type" value="Genomic_DNA"/>
</dbReference>
<evidence type="ECO:0000313" key="3">
    <source>
        <dbReference type="Proteomes" id="UP001158598"/>
    </source>
</evidence>